<protein>
    <submittedName>
        <fullName evidence="1">Uncharacterized protein</fullName>
    </submittedName>
</protein>
<proteinExistence type="predicted"/>
<reference evidence="1 2" key="1">
    <citation type="journal article" date="2012" name="Appl. Environ. Microbiol.">
        <title>Short-read sequencing for genomic analysis of the brown rot fungus Fibroporia radiculosa.</title>
        <authorList>
            <person name="Tang J.D."/>
            <person name="Perkins A.D."/>
            <person name="Sonstegard T.S."/>
            <person name="Schroeder S.G."/>
            <person name="Burgess S.C."/>
            <person name="Diehl S.V."/>
        </authorList>
    </citation>
    <scope>NUCLEOTIDE SEQUENCE [LARGE SCALE GENOMIC DNA]</scope>
    <source>
        <strain evidence="1 2">TFFH 294</strain>
    </source>
</reference>
<evidence type="ECO:0000313" key="2">
    <source>
        <dbReference type="Proteomes" id="UP000006352"/>
    </source>
</evidence>
<dbReference type="GeneID" id="24099938"/>
<dbReference type="AlphaFoldDB" id="J4I0C4"/>
<accession>J4I0C4</accession>
<keyword evidence="2" id="KW-1185">Reference proteome</keyword>
<name>J4I0C4_9APHY</name>
<dbReference type="Proteomes" id="UP000006352">
    <property type="component" value="Unassembled WGS sequence"/>
</dbReference>
<dbReference type="InParanoid" id="J4I0C4"/>
<organism evidence="1 2">
    <name type="scientific">Fibroporia radiculosa</name>
    <dbReference type="NCBI Taxonomy" id="599839"/>
    <lineage>
        <taxon>Eukaryota</taxon>
        <taxon>Fungi</taxon>
        <taxon>Dikarya</taxon>
        <taxon>Basidiomycota</taxon>
        <taxon>Agaricomycotina</taxon>
        <taxon>Agaricomycetes</taxon>
        <taxon>Polyporales</taxon>
        <taxon>Fibroporiaceae</taxon>
        <taxon>Fibroporia</taxon>
    </lineage>
</organism>
<gene>
    <name evidence="1" type="ORF">FIBRA_07227</name>
</gene>
<evidence type="ECO:0000313" key="1">
    <source>
        <dbReference type="EMBL" id="CCM05027.1"/>
    </source>
</evidence>
<dbReference type="RefSeq" id="XP_012184310.1">
    <property type="nucleotide sequence ID" value="XM_012328920.1"/>
</dbReference>
<dbReference type="EMBL" id="HE797177">
    <property type="protein sequence ID" value="CCM05027.1"/>
    <property type="molecule type" value="Genomic_DNA"/>
</dbReference>
<dbReference type="HOGENOM" id="CLU_1482019_0_0_1"/>
<sequence length="182" mass="19892">MQTARTPDGLWINWDLPTKEYTEVTLVQEFPHYTTSSLAVVAPGSPKAAAFPDSLSRVLTLQAVLILWRNHAGTEWTLVQNMLKISTPITTLSQMVLPALRPRHTGSAPKAALVHLAFICLLRLALNMVLCVNIHMTLLQMAVAATVPPNIRVPGGFMQTMVNPLCSPPEVATILPNTTLLH</sequence>